<feature type="transmembrane region" description="Helical" evidence="6">
    <location>
        <begin position="12"/>
        <end position="32"/>
    </location>
</feature>
<dbReference type="CDD" id="cd23509">
    <property type="entry name" value="Gnk2-like"/>
    <property type="match status" value="2"/>
</dbReference>
<keyword evidence="2" id="KW-0964">Secreted</keyword>
<dbReference type="InterPro" id="IPR002902">
    <property type="entry name" value="GNK2"/>
</dbReference>
<dbReference type="ExpressionAtlas" id="A0A5S9XEM7">
    <property type="expression patterns" value="baseline"/>
</dbReference>
<evidence type="ECO:0000313" key="8">
    <source>
        <dbReference type="Araport" id="AT3G21940"/>
    </source>
</evidence>
<reference evidence="9 12" key="1">
    <citation type="submission" date="2019-12" db="EMBL/GenBank/DDBJ databases">
        <authorList>
            <person name="Jiao W.-B."/>
            <person name="Schneeberger K."/>
        </authorList>
    </citation>
    <scope>NUCLEOTIDE SEQUENCE [LARGE SCALE GENOMIC DNA]</scope>
    <source>
        <strain evidence="11">cv. An-1</strain>
        <strain evidence="12">cv. C24</strain>
    </source>
</reference>
<dbReference type="Gene3D" id="3.30.430.20">
    <property type="entry name" value="Gnk2 domain, C-X8-C-X2-C motif"/>
    <property type="match status" value="2"/>
</dbReference>
<dbReference type="Araport" id="AT3G21940"/>
<evidence type="ECO:0000313" key="12">
    <source>
        <dbReference type="Proteomes" id="UP000434276"/>
    </source>
</evidence>
<dbReference type="PROSITE" id="PS51473">
    <property type="entry name" value="GNK2"/>
    <property type="match status" value="2"/>
</dbReference>
<comment type="similarity">
    <text evidence="5">Belongs to the cysteine-rich repeat secretory protein family.</text>
</comment>
<dbReference type="EMBL" id="CACRSJ010000106">
    <property type="protein sequence ID" value="VYS58186.1"/>
    <property type="molecule type" value="Genomic_DNA"/>
</dbReference>
<feature type="domain" description="Gnk2-homologous" evidence="7">
    <location>
        <begin position="148"/>
        <end position="272"/>
    </location>
</feature>
<keyword evidence="3" id="KW-0732">Signal</keyword>
<comment type="subcellular location">
    <subcellularLocation>
        <location evidence="1">Secreted</location>
    </subcellularLocation>
</comment>
<evidence type="ECO:0000256" key="6">
    <source>
        <dbReference type="SAM" id="Phobius"/>
    </source>
</evidence>
<evidence type="ECO:0000313" key="9">
    <source>
        <dbReference type="EMBL" id="CAA0383257.1"/>
    </source>
</evidence>
<evidence type="ECO:0000256" key="1">
    <source>
        <dbReference type="ARBA" id="ARBA00004613"/>
    </source>
</evidence>
<evidence type="ECO:0000313" key="11">
    <source>
        <dbReference type="Proteomes" id="UP000426265"/>
    </source>
</evidence>
<evidence type="ECO:0000256" key="2">
    <source>
        <dbReference type="ARBA" id="ARBA00022525"/>
    </source>
</evidence>
<proteinExistence type="inferred from homology"/>
<protein>
    <recommendedName>
        <fullName evidence="7">Gnk2-homologous domain-containing protein</fullName>
    </recommendedName>
</protein>
<organism evidence="9 12">
    <name type="scientific">Arabidopsis thaliana</name>
    <name type="common">Mouse-ear cress</name>
    <dbReference type="NCBI Taxonomy" id="3702"/>
    <lineage>
        <taxon>Eukaryota</taxon>
        <taxon>Viridiplantae</taxon>
        <taxon>Streptophyta</taxon>
        <taxon>Embryophyta</taxon>
        <taxon>Tracheophyta</taxon>
        <taxon>Spermatophyta</taxon>
        <taxon>Magnoliopsida</taxon>
        <taxon>eudicotyledons</taxon>
        <taxon>Gunneridae</taxon>
        <taxon>Pentapetalae</taxon>
        <taxon>rosids</taxon>
        <taxon>malvids</taxon>
        <taxon>Brassicales</taxon>
        <taxon>Brassicaceae</taxon>
        <taxon>Camelineae</taxon>
        <taxon>Arabidopsis</taxon>
    </lineage>
</organism>
<dbReference type="PANTHER" id="PTHR32411">
    <property type="entry name" value="CYSTEINE-RICH REPEAT SECRETORY PROTEIN 38-RELATED"/>
    <property type="match status" value="1"/>
</dbReference>
<evidence type="ECO:0000256" key="3">
    <source>
        <dbReference type="ARBA" id="ARBA00022729"/>
    </source>
</evidence>
<evidence type="ECO:0000256" key="5">
    <source>
        <dbReference type="ARBA" id="ARBA00038515"/>
    </source>
</evidence>
<dbReference type="OMA" id="HHICINS"/>
<dbReference type="Proteomes" id="UP000426265">
    <property type="component" value="Unassembled WGS sequence"/>
</dbReference>
<dbReference type="GO" id="GO:0005576">
    <property type="term" value="C:extracellular region"/>
    <property type="evidence" value="ECO:0007669"/>
    <property type="project" value="UniProtKB-SubCell"/>
</dbReference>
<evidence type="ECO:0000259" key="7">
    <source>
        <dbReference type="PROSITE" id="PS51473"/>
    </source>
</evidence>
<keyword evidence="6" id="KW-0812">Transmembrane</keyword>
<dbReference type="InterPro" id="IPR050581">
    <property type="entry name" value="CRR_secretory_protein"/>
</dbReference>
<keyword evidence="6" id="KW-1133">Transmembrane helix</keyword>
<keyword evidence="6" id="KW-0472">Membrane</keyword>
<feature type="domain" description="Gnk2-homologous" evidence="7">
    <location>
        <begin position="44"/>
        <end position="142"/>
    </location>
</feature>
<accession>A0A654F9H1</accession>
<sequence>MSSSSASKLLGSVLVFAMISVQIVFIHCVMSLNETNSLNQTNVYLHHICINSQGTYKPGSPYEENLNRVIRAISITISNYGFVHGSNGDAPNTVFGKLQCQATLTCPSAALASPPLSPRCPKNKGRIIWYDNCLLEISPINSLGKIDYEYNFYMYNEKDVNGDTNLFNKNTRALLYRLKEKATSKENNNGKQDLPEIGGKRLGMKMLYATGEKSLRTMKLYGMVQCTKDLSIKDCIVCLNWIIAKLPTCCSNKQGGRVLSTSCNFRYELYRFVKT</sequence>
<dbReference type="PANTHER" id="PTHR32411:SF54">
    <property type="entry name" value="CYSTEINE-RICH REPEAT SECRETORY PROTEIN 29-RELATED"/>
    <property type="match status" value="1"/>
</dbReference>
<dbReference type="Pfam" id="PF01657">
    <property type="entry name" value="Stress-antifung"/>
    <property type="match status" value="2"/>
</dbReference>
<evidence type="ECO:0000256" key="4">
    <source>
        <dbReference type="ARBA" id="ARBA00022737"/>
    </source>
</evidence>
<name>A0A5S9XEM7_ARATH</name>
<dbReference type="InterPro" id="IPR038408">
    <property type="entry name" value="GNK2_sf"/>
</dbReference>
<dbReference type="KEGG" id="ath:AT3G21940"/>
<dbReference type="Proteomes" id="UP000434276">
    <property type="component" value="Unassembled WGS sequence"/>
</dbReference>
<dbReference type="AlphaFoldDB" id="A0A5S9XEM7"/>
<dbReference type="GeneID" id="821751"/>
<accession>A0A5S9XEM7</accession>
<dbReference type="EMBL" id="CACSHJ010000089">
    <property type="protein sequence ID" value="CAA0383257.1"/>
    <property type="molecule type" value="Genomic_DNA"/>
</dbReference>
<keyword evidence="4" id="KW-0677">Repeat</keyword>
<gene>
    <name evidence="8" type="ordered locus">At3g21940</name>
    <name evidence="10" type="ORF">AN1_LOCUS13633</name>
    <name evidence="9" type="ORF">C24_LOCUS13472</name>
</gene>
<dbReference type="RefSeq" id="NP_188832.1">
    <property type="nucleotide sequence ID" value="NM_113090.2"/>
</dbReference>
<evidence type="ECO:0000313" key="10">
    <source>
        <dbReference type="EMBL" id="VYS58186.1"/>
    </source>
</evidence>
<dbReference type="OrthoDB" id="696781at2759"/>